<organism evidence="1 2">
    <name type="scientific">Paraburkholderia phymatum</name>
    <dbReference type="NCBI Taxonomy" id="148447"/>
    <lineage>
        <taxon>Bacteria</taxon>
        <taxon>Pseudomonadati</taxon>
        <taxon>Pseudomonadota</taxon>
        <taxon>Betaproteobacteria</taxon>
        <taxon>Burkholderiales</taxon>
        <taxon>Burkholderiaceae</taxon>
        <taxon>Paraburkholderia</taxon>
    </lineage>
</organism>
<keyword evidence="2" id="KW-1185">Reference proteome</keyword>
<reference evidence="1" key="1">
    <citation type="submission" date="2024-07" db="EMBL/GenBank/DDBJ databases">
        <title>A survey of Mimosa microsymbionts across Brazilian biomes reveals a high diversity of Paraburkholderia nodulating endemic species, but also that Cupriavidus is common as a symbiont of widespread species.</title>
        <authorList>
            <person name="Rouws L."/>
            <person name="Barauna A."/>
            <person name="Beukes C."/>
            <person name="Rouws J.R.C."/>
            <person name="De Faria S.M."/>
            <person name="Gross E."/>
            <person name="Bueno Dos Reis Junior F."/>
            <person name="Simon M.F."/>
            <person name="Maluk M."/>
            <person name="Odee D.W."/>
            <person name="Kenicer G."/>
            <person name="Young J.P.W."/>
            <person name="Reis V.M."/>
            <person name="Zilli J."/>
            <person name="James E.K."/>
        </authorList>
    </citation>
    <scope>NUCLEOTIDE SEQUENCE</scope>
    <source>
        <strain evidence="1">EG181B</strain>
    </source>
</reference>
<evidence type="ECO:0000313" key="1">
    <source>
        <dbReference type="EMBL" id="MEX3933753.1"/>
    </source>
</evidence>
<name>A0ACC6U239_9BURK</name>
<sequence length="62" mass="6599">MTFLRNHLLPEALAIGSKEQRAGEEPQGLEAVHIDASDRELAASKRSTAMAELAPAASEAQL</sequence>
<dbReference type="Proteomes" id="UP001558850">
    <property type="component" value="Unassembled WGS sequence"/>
</dbReference>
<gene>
    <name evidence="1" type="ORF">AB4Y32_18425</name>
</gene>
<proteinExistence type="predicted"/>
<protein>
    <submittedName>
        <fullName evidence="1">Uncharacterized protein</fullName>
    </submittedName>
</protein>
<comment type="caution">
    <text evidence="1">The sequence shown here is derived from an EMBL/GenBank/DDBJ whole genome shotgun (WGS) entry which is preliminary data.</text>
</comment>
<evidence type="ECO:0000313" key="2">
    <source>
        <dbReference type="Proteomes" id="UP001558850"/>
    </source>
</evidence>
<dbReference type="EMBL" id="JBFRCH010000009">
    <property type="protein sequence ID" value="MEX3933753.1"/>
    <property type="molecule type" value="Genomic_DNA"/>
</dbReference>
<accession>A0ACC6U239</accession>